<dbReference type="AlphaFoldDB" id="A0A2P2MVE5"/>
<evidence type="ECO:0000313" key="1">
    <source>
        <dbReference type="EMBL" id="MBX34188.1"/>
    </source>
</evidence>
<reference evidence="1" key="1">
    <citation type="submission" date="2018-02" db="EMBL/GenBank/DDBJ databases">
        <title>Rhizophora mucronata_Transcriptome.</title>
        <authorList>
            <person name="Meera S.P."/>
            <person name="Sreeshan A."/>
            <person name="Augustine A."/>
        </authorList>
    </citation>
    <scope>NUCLEOTIDE SEQUENCE</scope>
    <source>
        <tissue evidence="1">Leaf</tissue>
    </source>
</reference>
<dbReference type="EMBL" id="GGEC01053704">
    <property type="protein sequence ID" value="MBX34188.1"/>
    <property type="molecule type" value="Transcribed_RNA"/>
</dbReference>
<proteinExistence type="predicted"/>
<sequence>MGKSSIFTYPRIPVTTKMENDDLINCFISFVRVHCIVLLPLLFKILKISVPFVICVGIY</sequence>
<organism evidence="1">
    <name type="scientific">Rhizophora mucronata</name>
    <name type="common">Asiatic mangrove</name>
    <dbReference type="NCBI Taxonomy" id="61149"/>
    <lineage>
        <taxon>Eukaryota</taxon>
        <taxon>Viridiplantae</taxon>
        <taxon>Streptophyta</taxon>
        <taxon>Embryophyta</taxon>
        <taxon>Tracheophyta</taxon>
        <taxon>Spermatophyta</taxon>
        <taxon>Magnoliopsida</taxon>
        <taxon>eudicotyledons</taxon>
        <taxon>Gunneridae</taxon>
        <taxon>Pentapetalae</taxon>
        <taxon>rosids</taxon>
        <taxon>fabids</taxon>
        <taxon>Malpighiales</taxon>
        <taxon>Rhizophoraceae</taxon>
        <taxon>Rhizophora</taxon>
    </lineage>
</organism>
<protein>
    <submittedName>
        <fullName evidence="1">Uncharacterized protein</fullName>
    </submittedName>
</protein>
<name>A0A2P2MVE5_RHIMU</name>
<accession>A0A2P2MVE5</accession>